<comment type="similarity">
    <text evidence="1">Belongs to the RecJ family.</text>
</comment>
<dbReference type="InterPro" id="IPR051673">
    <property type="entry name" value="SSDNA_exonuclease_RecJ"/>
</dbReference>
<dbReference type="Pfam" id="PF01368">
    <property type="entry name" value="DHH"/>
    <property type="match status" value="1"/>
</dbReference>
<evidence type="ECO:0000313" key="10">
    <source>
        <dbReference type="Proteomes" id="UP000823902"/>
    </source>
</evidence>
<gene>
    <name evidence="9" type="primary">recJ</name>
    <name evidence="9" type="ORF">H9697_08265</name>
</gene>
<feature type="domain" description="DDH" evidence="6">
    <location>
        <begin position="77"/>
        <end position="216"/>
    </location>
</feature>
<evidence type="ECO:0000259" key="7">
    <source>
        <dbReference type="Pfam" id="PF02272"/>
    </source>
</evidence>
<evidence type="ECO:0000256" key="3">
    <source>
        <dbReference type="ARBA" id="ARBA00022722"/>
    </source>
</evidence>
<dbReference type="NCBIfam" id="TIGR00644">
    <property type="entry name" value="recJ"/>
    <property type="match status" value="1"/>
</dbReference>
<dbReference type="EMBL" id="DWVY01000043">
    <property type="protein sequence ID" value="HJC74921.1"/>
    <property type="molecule type" value="Genomic_DNA"/>
</dbReference>
<proteinExistence type="inferred from homology"/>
<dbReference type="GO" id="GO:0006281">
    <property type="term" value="P:DNA repair"/>
    <property type="evidence" value="ECO:0007669"/>
    <property type="project" value="InterPro"/>
</dbReference>
<dbReference type="GO" id="GO:0003676">
    <property type="term" value="F:nucleic acid binding"/>
    <property type="evidence" value="ECO:0007669"/>
    <property type="project" value="InterPro"/>
</dbReference>
<dbReference type="Gene3D" id="3.90.1640.30">
    <property type="match status" value="1"/>
</dbReference>
<keyword evidence="4" id="KW-0378">Hydrolase</keyword>
<dbReference type="PANTHER" id="PTHR30255">
    <property type="entry name" value="SINGLE-STRANDED-DNA-SPECIFIC EXONUCLEASE RECJ"/>
    <property type="match status" value="1"/>
</dbReference>
<reference evidence="9" key="1">
    <citation type="journal article" date="2021" name="PeerJ">
        <title>Extensive microbial diversity within the chicken gut microbiome revealed by metagenomics and culture.</title>
        <authorList>
            <person name="Gilroy R."/>
            <person name="Ravi A."/>
            <person name="Getino M."/>
            <person name="Pursley I."/>
            <person name="Horton D.L."/>
            <person name="Alikhan N.F."/>
            <person name="Baker D."/>
            <person name="Gharbi K."/>
            <person name="Hall N."/>
            <person name="Watson M."/>
            <person name="Adriaenssens E.M."/>
            <person name="Foster-Nyarko E."/>
            <person name="Jarju S."/>
            <person name="Secka A."/>
            <person name="Antonio M."/>
            <person name="Oren A."/>
            <person name="Chaudhuri R.R."/>
            <person name="La Ragione R."/>
            <person name="Hildebrand F."/>
            <person name="Pallen M.J."/>
        </authorList>
    </citation>
    <scope>NUCLEOTIDE SEQUENCE</scope>
    <source>
        <strain evidence="9">CHK196-7946</strain>
    </source>
</reference>
<keyword evidence="3" id="KW-0540">Nuclease</keyword>
<feature type="domain" description="DHHA1" evidence="7">
    <location>
        <begin position="354"/>
        <end position="447"/>
    </location>
</feature>
<dbReference type="SUPFAM" id="SSF64182">
    <property type="entry name" value="DHH phosphoesterases"/>
    <property type="match status" value="1"/>
</dbReference>
<dbReference type="InterPro" id="IPR038763">
    <property type="entry name" value="DHH_sf"/>
</dbReference>
<dbReference type="GO" id="GO:0006310">
    <property type="term" value="P:DNA recombination"/>
    <property type="evidence" value="ECO:0007669"/>
    <property type="project" value="InterPro"/>
</dbReference>
<dbReference type="GO" id="GO:0008409">
    <property type="term" value="F:5'-3' exonuclease activity"/>
    <property type="evidence" value="ECO:0007669"/>
    <property type="project" value="InterPro"/>
</dbReference>
<dbReference type="InterPro" id="IPR004610">
    <property type="entry name" value="RecJ"/>
</dbReference>
<dbReference type="AlphaFoldDB" id="A0A9D2TMV0"/>
<organism evidence="9 10">
    <name type="scientific">Candidatus Mediterraneibacter faecavium</name>
    <dbReference type="NCBI Taxonomy" id="2838668"/>
    <lineage>
        <taxon>Bacteria</taxon>
        <taxon>Bacillati</taxon>
        <taxon>Bacillota</taxon>
        <taxon>Clostridia</taxon>
        <taxon>Lachnospirales</taxon>
        <taxon>Lachnospiraceae</taxon>
        <taxon>Mediterraneibacter</taxon>
    </lineage>
</organism>
<dbReference type="InterPro" id="IPR041122">
    <property type="entry name" value="RecJ_OB"/>
</dbReference>
<evidence type="ECO:0000259" key="8">
    <source>
        <dbReference type="Pfam" id="PF17768"/>
    </source>
</evidence>
<dbReference type="InterPro" id="IPR003156">
    <property type="entry name" value="DHHA1_dom"/>
</dbReference>
<evidence type="ECO:0000256" key="1">
    <source>
        <dbReference type="ARBA" id="ARBA00005915"/>
    </source>
</evidence>
<evidence type="ECO:0000256" key="2">
    <source>
        <dbReference type="ARBA" id="ARBA00019841"/>
    </source>
</evidence>
<evidence type="ECO:0000256" key="5">
    <source>
        <dbReference type="ARBA" id="ARBA00022839"/>
    </source>
</evidence>
<accession>A0A9D2TMV0</accession>
<protein>
    <recommendedName>
        <fullName evidence="2">Single-stranded-DNA-specific exonuclease RecJ</fullName>
    </recommendedName>
</protein>
<feature type="domain" description="RecJ OB" evidence="8">
    <location>
        <begin position="460"/>
        <end position="566"/>
    </location>
</feature>
<dbReference type="Gene3D" id="3.10.310.30">
    <property type="match status" value="1"/>
</dbReference>
<sequence>MEKWFITMKKADFNQIGEKYHISPILARLIRNRDIIGDEAVDFYLNGTIADLYDGMLMRDMDKAVEILSEKIREEKRIRVIGDYDIDGVNATYILQQGLSELGADVDTDIPDRIKDGYGLNIDLIDRAIDDGIDTIITCDNGIAAADEIAYGKENGLTIVVTDHHEVPYVEMNGEKEYILPRADAVVDPHRADCAYPFKGLCGAAVAYKLVEALYNVLRGDADDVDYLMENVAIATVGDVMDLTGENRIFVKQGLEMLKRTQNPGLKALIECTGIDVERLNAYHIGFVIGPCINASGRLDTAKRALELLSARTRRDAVMLAEDLKALNDSRKEMTERGVEEAVQMIESTSLKDDRVLVVYLPDCHESIAGIIAGRIREKYYRPTFVLTRAEEGVKGSGRSIETYDMFAQMCRCRAFFTKFGGHKLAAGLSLEEENVERFRETINELCDLSDEDLQEKVSIDMRLPFPYITERLVNELELLEPFGKGNPKPLFAERNLRAVSPRIFGKNRNVLKCRLQDQQGNQMEAVYFGDVEDCLRAMERRQVMSFTYYPTINEYMGRRTLQLTIVNYQ</sequence>
<evidence type="ECO:0000256" key="4">
    <source>
        <dbReference type="ARBA" id="ARBA00022801"/>
    </source>
</evidence>
<dbReference type="Proteomes" id="UP000823902">
    <property type="component" value="Unassembled WGS sequence"/>
</dbReference>
<dbReference type="Pfam" id="PF02272">
    <property type="entry name" value="DHHA1"/>
    <property type="match status" value="1"/>
</dbReference>
<evidence type="ECO:0000313" key="9">
    <source>
        <dbReference type="EMBL" id="HJC74921.1"/>
    </source>
</evidence>
<keyword evidence="5 9" id="KW-0269">Exonuclease</keyword>
<evidence type="ECO:0000259" key="6">
    <source>
        <dbReference type="Pfam" id="PF01368"/>
    </source>
</evidence>
<dbReference type="InterPro" id="IPR001667">
    <property type="entry name" value="DDH_dom"/>
</dbReference>
<name>A0A9D2TMV0_9FIRM</name>
<comment type="caution">
    <text evidence="9">The sequence shown here is derived from an EMBL/GenBank/DDBJ whole genome shotgun (WGS) entry which is preliminary data.</text>
</comment>
<dbReference type="PANTHER" id="PTHR30255:SF2">
    <property type="entry name" value="SINGLE-STRANDED-DNA-SPECIFIC EXONUCLEASE RECJ"/>
    <property type="match status" value="1"/>
</dbReference>
<dbReference type="Pfam" id="PF17768">
    <property type="entry name" value="RecJ_OB"/>
    <property type="match status" value="1"/>
</dbReference>
<reference evidence="9" key="2">
    <citation type="submission" date="2021-04" db="EMBL/GenBank/DDBJ databases">
        <authorList>
            <person name="Gilroy R."/>
        </authorList>
    </citation>
    <scope>NUCLEOTIDE SEQUENCE</scope>
    <source>
        <strain evidence="9">CHK196-7946</strain>
    </source>
</reference>